<dbReference type="Pfam" id="PF07690">
    <property type="entry name" value="MFS_1"/>
    <property type="match status" value="1"/>
</dbReference>
<dbReference type="PANTHER" id="PTHR42718:SF42">
    <property type="entry name" value="EXPORT PROTEIN"/>
    <property type="match status" value="1"/>
</dbReference>
<feature type="transmembrane region" description="Helical" evidence="8">
    <location>
        <begin position="88"/>
        <end position="107"/>
    </location>
</feature>
<dbReference type="InterPro" id="IPR011701">
    <property type="entry name" value="MFS"/>
</dbReference>
<evidence type="ECO:0000256" key="1">
    <source>
        <dbReference type="ARBA" id="ARBA00004651"/>
    </source>
</evidence>
<evidence type="ECO:0000256" key="2">
    <source>
        <dbReference type="ARBA" id="ARBA00008537"/>
    </source>
</evidence>
<dbReference type="GO" id="GO:0005886">
    <property type="term" value="C:plasma membrane"/>
    <property type="evidence" value="ECO:0007669"/>
    <property type="project" value="UniProtKB-SubCell"/>
</dbReference>
<protein>
    <submittedName>
        <fullName evidence="10">EmrB/QacA subfamily drug resistance transporter</fullName>
    </submittedName>
</protein>
<feature type="transmembrane region" description="Helical" evidence="8">
    <location>
        <begin position="470"/>
        <end position="489"/>
    </location>
</feature>
<dbReference type="EMBL" id="JAUTAN010000001">
    <property type="protein sequence ID" value="MDQ1105041.1"/>
    <property type="molecule type" value="Genomic_DNA"/>
</dbReference>
<dbReference type="InterPro" id="IPR020846">
    <property type="entry name" value="MFS_dom"/>
</dbReference>
<dbReference type="InterPro" id="IPR036259">
    <property type="entry name" value="MFS_trans_sf"/>
</dbReference>
<feature type="transmembrane region" description="Helical" evidence="8">
    <location>
        <begin position="23"/>
        <end position="46"/>
    </location>
</feature>
<sequence length="505" mass="52498">MADVTASPTSTTDAPDTNPWPALWAMVIGFFMILVDTTIVSVATPAIMTGLDTDVNNVIWVTSAYLLAYAVPLLVTGRLGDRVGPKRIYLVGLGVFTLASLWCGLTSTIEGLIVARVLQGFGASMMTPQTMAVITRTFPAARRGPAMALWGATAGVATLVGPILGGVLVDGPGWEWIFFINVPVGVVAFVLALRLVPALPTHAHTFDWVGVALSAVGMFLLVFGIQEGEKYDWGTITGIISVPLLIVGGLVVLAVFVGWQARIEREPLVPLGLFRDRNFSLANGGITLVAFAVTAFSFPVTLWAQAARGWSPTETGLLLVPMALATGFLAPLVGRLVDRVHPRSITAAGFLFSAVALAWLSRVMTPDSPVWQVLLPLALFGAGSAFLWAPLSATATRNLPLSSAGAGSGVYNTTRQIGAVLGSAAVAALIQARLTANLPGAGGSVDEVRTGTGAMPPEVAAQFSDAMAQAVLLPAAAMALGVVLVLFFARPAFARAGGASERAAQ</sequence>
<evidence type="ECO:0000313" key="10">
    <source>
        <dbReference type="EMBL" id="MDQ1105041.1"/>
    </source>
</evidence>
<comment type="caution">
    <text evidence="10">The sequence shown here is derived from an EMBL/GenBank/DDBJ whole genome shotgun (WGS) entry which is preliminary data.</text>
</comment>
<gene>
    <name evidence="10" type="ORF">QE405_002325</name>
</gene>
<accession>A0AAJ1U5U7</accession>
<evidence type="ECO:0000313" key="11">
    <source>
        <dbReference type="Proteomes" id="UP001239215"/>
    </source>
</evidence>
<proteinExistence type="inferred from homology"/>
<dbReference type="PROSITE" id="PS50850">
    <property type="entry name" value="MFS"/>
    <property type="match status" value="1"/>
</dbReference>
<dbReference type="FunFam" id="1.20.1720.10:FF:000021">
    <property type="entry name" value="Drug resistance transporter, EmrB/QacA subfamily"/>
    <property type="match status" value="1"/>
</dbReference>
<keyword evidence="5 8" id="KW-0812">Transmembrane</keyword>
<feature type="transmembrane region" description="Helical" evidence="8">
    <location>
        <begin position="208"/>
        <end position="226"/>
    </location>
</feature>
<dbReference type="AlphaFoldDB" id="A0AAJ1U5U7"/>
<feature type="transmembrane region" description="Helical" evidence="8">
    <location>
        <begin position="238"/>
        <end position="259"/>
    </location>
</feature>
<dbReference type="GO" id="GO:0022857">
    <property type="term" value="F:transmembrane transporter activity"/>
    <property type="evidence" value="ECO:0007669"/>
    <property type="project" value="InterPro"/>
</dbReference>
<evidence type="ECO:0000256" key="3">
    <source>
        <dbReference type="ARBA" id="ARBA00022448"/>
    </source>
</evidence>
<dbReference type="SUPFAM" id="SSF103473">
    <property type="entry name" value="MFS general substrate transporter"/>
    <property type="match status" value="1"/>
</dbReference>
<feature type="transmembrane region" description="Helical" evidence="8">
    <location>
        <begin position="146"/>
        <end position="164"/>
    </location>
</feature>
<dbReference type="Gene3D" id="1.20.1250.20">
    <property type="entry name" value="MFS general substrate transporter like domains"/>
    <property type="match status" value="1"/>
</dbReference>
<comment type="similarity">
    <text evidence="2">Belongs to the major facilitator superfamily. EmrB family.</text>
</comment>
<keyword evidence="6 8" id="KW-1133">Transmembrane helix</keyword>
<feature type="transmembrane region" description="Helical" evidence="8">
    <location>
        <begin position="316"/>
        <end position="333"/>
    </location>
</feature>
<keyword evidence="3" id="KW-0813">Transport</keyword>
<dbReference type="Gene3D" id="1.20.1720.10">
    <property type="entry name" value="Multidrug resistance protein D"/>
    <property type="match status" value="1"/>
</dbReference>
<feature type="transmembrane region" description="Helical" evidence="8">
    <location>
        <begin position="280"/>
        <end position="304"/>
    </location>
</feature>
<dbReference type="PANTHER" id="PTHR42718">
    <property type="entry name" value="MAJOR FACILITATOR SUPERFAMILY MULTIDRUG TRANSPORTER MFSC"/>
    <property type="match status" value="1"/>
</dbReference>
<evidence type="ECO:0000259" key="9">
    <source>
        <dbReference type="PROSITE" id="PS50850"/>
    </source>
</evidence>
<feature type="domain" description="Major facilitator superfamily (MFS) profile" evidence="9">
    <location>
        <begin position="22"/>
        <end position="493"/>
    </location>
</feature>
<feature type="transmembrane region" description="Helical" evidence="8">
    <location>
        <begin position="113"/>
        <end position="134"/>
    </location>
</feature>
<feature type="transmembrane region" description="Helical" evidence="8">
    <location>
        <begin position="176"/>
        <end position="196"/>
    </location>
</feature>
<evidence type="ECO:0000256" key="4">
    <source>
        <dbReference type="ARBA" id="ARBA00022475"/>
    </source>
</evidence>
<dbReference type="Proteomes" id="UP001239215">
    <property type="component" value="Unassembled WGS sequence"/>
</dbReference>
<comment type="subcellular location">
    <subcellularLocation>
        <location evidence="1">Cell membrane</location>
        <topology evidence="1">Multi-pass membrane protein</topology>
    </subcellularLocation>
</comment>
<reference evidence="10" key="1">
    <citation type="submission" date="2023-07" db="EMBL/GenBank/DDBJ databases">
        <title>Functional and genomic diversity of the sorghum phyllosphere microbiome.</title>
        <authorList>
            <person name="Shade A."/>
        </authorList>
    </citation>
    <scope>NUCLEOTIDE SEQUENCE</scope>
    <source>
        <strain evidence="10">SORGH_AS_1067</strain>
    </source>
</reference>
<dbReference type="RefSeq" id="WP_307200909.1">
    <property type="nucleotide sequence ID" value="NZ_JAUTAN010000001.1"/>
</dbReference>
<dbReference type="InterPro" id="IPR004638">
    <property type="entry name" value="EmrB-like"/>
</dbReference>
<evidence type="ECO:0000256" key="6">
    <source>
        <dbReference type="ARBA" id="ARBA00022989"/>
    </source>
</evidence>
<name>A0AAJ1U5U7_9ACTN</name>
<evidence type="ECO:0000256" key="5">
    <source>
        <dbReference type="ARBA" id="ARBA00022692"/>
    </source>
</evidence>
<feature type="transmembrane region" description="Helical" evidence="8">
    <location>
        <begin position="370"/>
        <end position="389"/>
    </location>
</feature>
<dbReference type="CDD" id="cd17321">
    <property type="entry name" value="MFS_MMR_MDR_like"/>
    <property type="match status" value="1"/>
</dbReference>
<evidence type="ECO:0000256" key="7">
    <source>
        <dbReference type="ARBA" id="ARBA00023136"/>
    </source>
</evidence>
<dbReference type="NCBIfam" id="TIGR00711">
    <property type="entry name" value="efflux_EmrB"/>
    <property type="match status" value="1"/>
</dbReference>
<feature type="transmembrane region" description="Helical" evidence="8">
    <location>
        <begin position="345"/>
        <end position="364"/>
    </location>
</feature>
<organism evidence="10 11">
    <name type="scientific">Nocardioides zeae</name>
    <dbReference type="NCBI Taxonomy" id="1457234"/>
    <lineage>
        <taxon>Bacteria</taxon>
        <taxon>Bacillati</taxon>
        <taxon>Actinomycetota</taxon>
        <taxon>Actinomycetes</taxon>
        <taxon>Propionibacteriales</taxon>
        <taxon>Nocardioidaceae</taxon>
        <taxon>Nocardioides</taxon>
    </lineage>
</organism>
<evidence type="ECO:0000256" key="8">
    <source>
        <dbReference type="SAM" id="Phobius"/>
    </source>
</evidence>
<feature type="transmembrane region" description="Helical" evidence="8">
    <location>
        <begin position="58"/>
        <end position="76"/>
    </location>
</feature>
<keyword evidence="4" id="KW-1003">Cell membrane</keyword>
<keyword evidence="7 8" id="KW-0472">Membrane</keyword>